<organism evidence="1 2">
    <name type="scientific">Portunus trituberculatus</name>
    <name type="common">Swimming crab</name>
    <name type="synonym">Neptunus trituberculatus</name>
    <dbReference type="NCBI Taxonomy" id="210409"/>
    <lineage>
        <taxon>Eukaryota</taxon>
        <taxon>Metazoa</taxon>
        <taxon>Ecdysozoa</taxon>
        <taxon>Arthropoda</taxon>
        <taxon>Crustacea</taxon>
        <taxon>Multicrustacea</taxon>
        <taxon>Malacostraca</taxon>
        <taxon>Eumalacostraca</taxon>
        <taxon>Eucarida</taxon>
        <taxon>Decapoda</taxon>
        <taxon>Pleocyemata</taxon>
        <taxon>Brachyura</taxon>
        <taxon>Eubrachyura</taxon>
        <taxon>Portunoidea</taxon>
        <taxon>Portunidae</taxon>
        <taxon>Portuninae</taxon>
        <taxon>Portunus</taxon>
    </lineage>
</organism>
<name>A0A5B7CF64_PORTR</name>
<evidence type="ECO:0000313" key="1">
    <source>
        <dbReference type="EMBL" id="MPC08252.1"/>
    </source>
</evidence>
<dbReference type="Proteomes" id="UP000324222">
    <property type="component" value="Unassembled WGS sequence"/>
</dbReference>
<keyword evidence="2" id="KW-1185">Reference proteome</keyword>
<evidence type="ECO:0000313" key="2">
    <source>
        <dbReference type="Proteomes" id="UP000324222"/>
    </source>
</evidence>
<reference evidence="1 2" key="1">
    <citation type="submission" date="2019-05" db="EMBL/GenBank/DDBJ databases">
        <title>Another draft genome of Portunus trituberculatus and its Hox gene families provides insights of decapod evolution.</title>
        <authorList>
            <person name="Jeong J.-H."/>
            <person name="Song I."/>
            <person name="Kim S."/>
            <person name="Choi T."/>
            <person name="Kim D."/>
            <person name="Ryu S."/>
            <person name="Kim W."/>
        </authorList>
    </citation>
    <scope>NUCLEOTIDE SEQUENCE [LARGE SCALE GENOMIC DNA]</scope>
    <source>
        <tissue evidence="1">Muscle</tissue>
    </source>
</reference>
<proteinExistence type="predicted"/>
<dbReference type="EMBL" id="VSRR010000023">
    <property type="protein sequence ID" value="MPC08252.1"/>
    <property type="molecule type" value="Genomic_DNA"/>
</dbReference>
<gene>
    <name evidence="1" type="ORF">E2C01_000830</name>
</gene>
<accession>A0A5B7CF64</accession>
<dbReference type="AlphaFoldDB" id="A0A5B7CF64"/>
<comment type="caution">
    <text evidence="1">The sequence shown here is derived from an EMBL/GenBank/DDBJ whole genome shotgun (WGS) entry which is preliminary data.</text>
</comment>
<protein>
    <submittedName>
        <fullName evidence="1">Uncharacterized protein</fullName>
    </submittedName>
</protein>
<sequence length="142" mass="15445">MAYERLNTLLATMGSRSRSSGWLPSTVHDTQINSTDSQEWQKHYIDMTGQGCSGRLLHSARLLFTIYRTLRQGAAVPRAAVVLCPHHGPGIASTPSLHPLDATPTHRRVCVCVLHCTTGPLRRRLCAAGGEAPLLGLHRNTG</sequence>